<dbReference type="RefSeq" id="XP_018141913.1">
    <property type="nucleotide sequence ID" value="XM_018284980.1"/>
</dbReference>
<dbReference type="SUPFAM" id="SSF56112">
    <property type="entry name" value="Protein kinase-like (PK-like)"/>
    <property type="match status" value="1"/>
</dbReference>
<dbReference type="Pfam" id="PF01636">
    <property type="entry name" value="APH"/>
    <property type="match status" value="1"/>
</dbReference>
<evidence type="ECO:0000259" key="1">
    <source>
        <dbReference type="Pfam" id="PF01636"/>
    </source>
</evidence>
<name>A0A179FHT3_METCM</name>
<dbReference type="GeneID" id="28848974"/>
<dbReference type="STRING" id="1380566.A0A179FHT3"/>
<evidence type="ECO:0000313" key="2">
    <source>
        <dbReference type="EMBL" id="OAQ64599.1"/>
    </source>
</evidence>
<sequence length="439" mass="48902">MAHENKEGYERRMTVVRNLIRGFGLECADITPLRWNEDQTFPYNNFIYKVSLSSLATAEHFAAASQSRQPCTDLPPSEGISTAIVRLSNPRALGMNNANRVENEVAAINLARDAIARVGPEYTNLVPAVFAWKAATDPNPVDETGFGWIVMEYLTGSSLYKQFKTFDMGKKNSIIIEIAAIFSAIQGITLPPGVDRFGGLTINAAGDIVSGQETMQSSPGGPWKEYDDVWRHQLLCQLKGADNSEVIQGWKANGLRERIDNFSRAKLRRVIEQAGVDMSKLAFVHLDFTMSNMLYDPDKQRISGVVDFDWAAITNPAHEFFTSLQDMYGTANEQESDKLQRAILTGDFSANSEAGEEKHAEAWQLAETWHKSLKERGGLPLSDIPGMEVLNKLNDFIDLLCPWQLGSEEALNQRTAEQNTKIKADAEKAIDDMLCQWSV</sequence>
<dbReference type="EMBL" id="LSBJ02000005">
    <property type="protein sequence ID" value="OAQ64599.1"/>
    <property type="molecule type" value="Genomic_DNA"/>
</dbReference>
<proteinExistence type="predicted"/>
<dbReference type="PANTHER" id="PTHR21310:SF15">
    <property type="entry name" value="AMINOGLYCOSIDE PHOSPHOTRANSFERASE DOMAIN-CONTAINING PROTEIN"/>
    <property type="match status" value="1"/>
</dbReference>
<accession>A0A179FHT3</accession>
<dbReference type="Proteomes" id="UP000078397">
    <property type="component" value="Unassembled WGS sequence"/>
</dbReference>
<dbReference type="GO" id="GO:0016740">
    <property type="term" value="F:transferase activity"/>
    <property type="evidence" value="ECO:0007669"/>
    <property type="project" value="UniProtKB-KW"/>
</dbReference>
<dbReference type="InterPro" id="IPR051678">
    <property type="entry name" value="AGP_Transferase"/>
</dbReference>
<dbReference type="KEGG" id="pchm:VFPPC_05857"/>
<dbReference type="AlphaFoldDB" id="A0A179FHT3"/>
<protein>
    <submittedName>
        <fullName evidence="2">Phosphotransferase enzyme family protein</fullName>
    </submittedName>
</protein>
<dbReference type="OrthoDB" id="2831558at2759"/>
<keyword evidence="3" id="KW-1185">Reference proteome</keyword>
<evidence type="ECO:0000313" key="3">
    <source>
        <dbReference type="Proteomes" id="UP000078397"/>
    </source>
</evidence>
<dbReference type="Gene3D" id="3.90.1200.10">
    <property type="match status" value="1"/>
</dbReference>
<organism evidence="2 3">
    <name type="scientific">Pochonia chlamydosporia 170</name>
    <dbReference type="NCBI Taxonomy" id="1380566"/>
    <lineage>
        <taxon>Eukaryota</taxon>
        <taxon>Fungi</taxon>
        <taxon>Dikarya</taxon>
        <taxon>Ascomycota</taxon>
        <taxon>Pezizomycotina</taxon>
        <taxon>Sordariomycetes</taxon>
        <taxon>Hypocreomycetidae</taxon>
        <taxon>Hypocreales</taxon>
        <taxon>Clavicipitaceae</taxon>
        <taxon>Pochonia</taxon>
    </lineage>
</organism>
<comment type="caution">
    <text evidence="2">The sequence shown here is derived from an EMBL/GenBank/DDBJ whole genome shotgun (WGS) entry which is preliminary data.</text>
</comment>
<reference evidence="2 3" key="1">
    <citation type="journal article" date="2016" name="PLoS Pathog.">
        <title>Biosynthesis of antibiotic leucinostatins in bio-control fungus Purpureocillium lilacinum and their inhibition on phytophthora revealed by genome mining.</title>
        <authorList>
            <person name="Wang G."/>
            <person name="Liu Z."/>
            <person name="Lin R."/>
            <person name="Li E."/>
            <person name="Mao Z."/>
            <person name="Ling J."/>
            <person name="Yang Y."/>
            <person name="Yin W.B."/>
            <person name="Xie B."/>
        </authorList>
    </citation>
    <scope>NUCLEOTIDE SEQUENCE [LARGE SCALE GENOMIC DNA]</scope>
    <source>
        <strain evidence="2">170</strain>
    </source>
</reference>
<dbReference type="PANTHER" id="PTHR21310">
    <property type="entry name" value="AMINOGLYCOSIDE PHOSPHOTRANSFERASE-RELATED-RELATED"/>
    <property type="match status" value="1"/>
</dbReference>
<feature type="domain" description="Aminoglycoside phosphotransferase" evidence="1">
    <location>
        <begin position="82"/>
        <end position="335"/>
    </location>
</feature>
<dbReference type="InterPro" id="IPR011009">
    <property type="entry name" value="Kinase-like_dom_sf"/>
</dbReference>
<dbReference type="InterPro" id="IPR002575">
    <property type="entry name" value="Aminoglycoside_PTrfase"/>
</dbReference>
<gene>
    <name evidence="2" type="ORF">VFPPC_05857</name>
</gene>